<name>A0A1I3CS85_9LACT</name>
<proteinExistence type="predicted"/>
<evidence type="ECO:0000313" key="4">
    <source>
        <dbReference type="EMBL" id="SFH77327.1"/>
    </source>
</evidence>
<keyword evidence="5" id="KW-1185">Reference proteome</keyword>
<evidence type="ECO:0000259" key="3">
    <source>
        <dbReference type="PROSITE" id="PS50977"/>
    </source>
</evidence>
<gene>
    <name evidence="4" type="ORF">SAMN04489868_12214</name>
</gene>
<sequence>MTELEGIKLTEKQSIDSTHLTKTQQRIVDAALDLISHVGYKSTTTKKIAEMAEVNETTIFKNFHSKQLLIDTAYKQHTHQITKEVDEFFGQTFRDPEDLLRKAGYFIANIYTRHRPIIIGSVKEVGNEKMKSISNYKQEYIRSSLSKKLSEVTNQKGLADDEYDTLAYIFTNTILNLLIDQVREEYMEEEAVKTVNLDDIIAFMLKVF</sequence>
<dbReference type="InterPro" id="IPR001647">
    <property type="entry name" value="HTH_TetR"/>
</dbReference>
<dbReference type="Pfam" id="PF00440">
    <property type="entry name" value="TetR_N"/>
    <property type="match status" value="1"/>
</dbReference>
<evidence type="ECO:0000256" key="1">
    <source>
        <dbReference type="ARBA" id="ARBA00023125"/>
    </source>
</evidence>
<dbReference type="PANTHER" id="PTHR43479">
    <property type="entry name" value="ACREF/ENVCD OPERON REPRESSOR-RELATED"/>
    <property type="match status" value="1"/>
</dbReference>
<feature type="domain" description="HTH tetR-type" evidence="3">
    <location>
        <begin position="21"/>
        <end position="81"/>
    </location>
</feature>
<dbReference type="InterPro" id="IPR009057">
    <property type="entry name" value="Homeodomain-like_sf"/>
</dbReference>
<accession>A0A1I3CS85</accession>
<dbReference type="PRINTS" id="PR00455">
    <property type="entry name" value="HTHTETR"/>
</dbReference>
<evidence type="ECO:0000313" key="5">
    <source>
        <dbReference type="Proteomes" id="UP000198668"/>
    </source>
</evidence>
<evidence type="ECO:0000256" key="2">
    <source>
        <dbReference type="PROSITE-ProRule" id="PRU00335"/>
    </source>
</evidence>
<dbReference type="SUPFAM" id="SSF46689">
    <property type="entry name" value="Homeodomain-like"/>
    <property type="match status" value="1"/>
</dbReference>
<dbReference type="AlphaFoldDB" id="A0A1I3CS85"/>
<dbReference type="PANTHER" id="PTHR43479:SF11">
    <property type="entry name" value="ACREF_ENVCD OPERON REPRESSOR-RELATED"/>
    <property type="match status" value="1"/>
</dbReference>
<protein>
    <submittedName>
        <fullName evidence="4">DNA-binding transcriptional regulator, AcrR family</fullName>
    </submittedName>
</protein>
<dbReference type="InterPro" id="IPR050624">
    <property type="entry name" value="HTH-type_Tx_Regulator"/>
</dbReference>
<reference evidence="4 5" key="1">
    <citation type="submission" date="2016-10" db="EMBL/GenBank/DDBJ databases">
        <authorList>
            <person name="de Groot N.N."/>
        </authorList>
    </citation>
    <scope>NUCLEOTIDE SEQUENCE [LARGE SCALE GENOMIC DNA]</scope>
    <source>
        <strain evidence="4 5">DSM 27630</strain>
    </source>
</reference>
<dbReference type="EMBL" id="FOQE01000022">
    <property type="protein sequence ID" value="SFH77327.1"/>
    <property type="molecule type" value="Genomic_DNA"/>
</dbReference>
<dbReference type="Gene3D" id="1.10.357.10">
    <property type="entry name" value="Tetracycline Repressor, domain 2"/>
    <property type="match status" value="1"/>
</dbReference>
<feature type="DNA-binding region" description="H-T-H motif" evidence="2">
    <location>
        <begin position="44"/>
        <end position="63"/>
    </location>
</feature>
<dbReference type="GO" id="GO:0003677">
    <property type="term" value="F:DNA binding"/>
    <property type="evidence" value="ECO:0007669"/>
    <property type="project" value="UniProtKB-UniRule"/>
</dbReference>
<dbReference type="PROSITE" id="PS50977">
    <property type="entry name" value="HTH_TETR_2"/>
    <property type="match status" value="1"/>
</dbReference>
<keyword evidence="1 2" id="KW-0238">DNA-binding</keyword>
<dbReference type="OrthoDB" id="277085at2"/>
<organism evidence="4 5">
    <name type="scientific">Pisciglobus halotolerans</name>
    <dbReference type="NCBI Taxonomy" id="745365"/>
    <lineage>
        <taxon>Bacteria</taxon>
        <taxon>Bacillati</taxon>
        <taxon>Bacillota</taxon>
        <taxon>Bacilli</taxon>
        <taxon>Lactobacillales</taxon>
        <taxon>Carnobacteriaceae</taxon>
    </lineage>
</organism>
<dbReference type="Proteomes" id="UP000198668">
    <property type="component" value="Unassembled WGS sequence"/>
</dbReference>